<keyword evidence="9 11" id="KW-0378">Hydrolase</keyword>
<dbReference type="PIRSF" id="PIRSF006431">
    <property type="entry name" value="Pept_S33"/>
    <property type="match status" value="1"/>
</dbReference>
<dbReference type="GO" id="GO:0006508">
    <property type="term" value="P:proteolysis"/>
    <property type="evidence" value="ECO:0007669"/>
    <property type="project" value="UniProtKB-KW"/>
</dbReference>
<evidence type="ECO:0000259" key="13">
    <source>
        <dbReference type="Pfam" id="PF00561"/>
    </source>
</evidence>
<evidence type="ECO:0000256" key="6">
    <source>
        <dbReference type="ARBA" id="ARBA00022438"/>
    </source>
</evidence>
<evidence type="ECO:0000256" key="8">
    <source>
        <dbReference type="ARBA" id="ARBA00022670"/>
    </source>
</evidence>
<dbReference type="PRINTS" id="PR00793">
    <property type="entry name" value="PROAMNOPTASE"/>
</dbReference>
<accession>A0A0C1Q530</accession>
<dbReference type="InterPro" id="IPR002410">
    <property type="entry name" value="Peptidase_S33"/>
</dbReference>
<keyword evidence="8 11" id="KW-0645">Protease</keyword>
<evidence type="ECO:0000313" key="14">
    <source>
        <dbReference type="EMBL" id="KID54570.1"/>
    </source>
</evidence>
<dbReference type="Gene3D" id="3.40.50.1820">
    <property type="entry name" value="alpha/beta hydrolase"/>
    <property type="match status" value="1"/>
</dbReference>
<sequence>MTLLYQPTEPLRSFHLPLSHGHQMHVEEYGNAAGIPLLVLHGGPGSGLQKAAQSYFNPKRYRIILYSQRGCGNSSPQSLEHNHTALLVDDVVTLLDYLDIPRCVLAGGSWGATLALWFAMQHAHRVSGVITWASFFATSSDLAWLYGDKGAGAQFYPERFTLFSQGLDSYQQVLAHYQQQLFSDNELSQHKAAQLWHDWDIQLSVETQMQRYQLPSPVHIVAQARLMVHYMSNQCFLEDEALFKHAHTLKSLPIWMIHSRHDLVCRFAMAQKFAAALNARLLILEGVGHCTSNQVYSEAIRRAADLLLCKIDKNRG</sequence>
<comment type="catalytic activity">
    <reaction evidence="1 11">
        <text>Release of N-terminal proline from a peptide.</text>
        <dbReference type="EC" id="3.4.11.5"/>
    </reaction>
</comment>
<dbReference type="PANTHER" id="PTHR43722">
    <property type="entry name" value="PROLINE IMINOPEPTIDASE"/>
    <property type="match status" value="1"/>
</dbReference>
<keyword evidence="7 11" id="KW-0963">Cytoplasm</keyword>
<dbReference type="InterPro" id="IPR000073">
    <property type="entry name" value="AB_hydrolase_1"/>
</dbReference>
<evidence type="ECO:0000256" key="5">
    <source>
        <dbReference type="ARBA" id="ARBA00021843"/>
    </source>
</evidence>
<dbReference type="Proteomes" id="UP000031327">
    <property type="component" value="Unassembled WGS sequence"/>
</dbReference>
<gene>
    <name evidence="14" type="ORF">JF50_21850</name>
</gene>
<protein>
    <recommendedName>
        <fullName evidence="5 11">Proline iminopeptidase</fullName>
        <shortName evidence="11">PIP</shortName>
        <ecNumber evidence="4 11">3.4.11.5</ecNumber>
    </recommendedName>
    <alternativeName>
        <fullName evidence="10 11">Prolyl aminopeptidase</fullName>
    </alternativeName>
</protein>
<dbReference type="Pfam" id="PF00561">
    <property type="entry name" value="Abhydrolase_1"/>
    <property type="match status" value="1"/>
</dbReference>
<dbReference type="RefSeq" id="WP_039611472.1">
    <property type="nucleotide sequence ID" value="NZ_JWIC01000010.1"/>
</dbReference>
<comment type="caution">
    <text evidence="14">The sequence shown here is derived from an EMBL/GenBank/DDBJ whole genome shotgun (WGS) entry which is preliminary data.</text>
</comment>
<evidence type="ECO:0000256" key="10">
    <source>
        <dbReference type="ARBA" id="ARBA00029605"/>
    </source>
</evidence>
<evidence type="ECO:0000256" key="4">
    <source>
        <dbReference type="ARBA" id="ARBA00012568"/>
    </source>
</evidence>
<organism evidence="14 15">
    <name type="scientific">Pseudoalteromonas luteoviolacea</name>
    <dbReference type="NCBI Taxonomy" id="43657"/>
    <lineage>
        <taxon>Bacteria</taxon>
        <taxon>Pseudomonadati</taxon>
        <taxon>Pseudomonadota</taxon>
        <taxon>Gammaproteobacteria</taxon>
        <taxon>Alteromonadales</taxon>
        <taxon>Pseudoalteromonadaceae</taxon>
        <taxon>Pseudoalteromonas</taxon>
    </lineage>
</organism>
<comment type="subcellular location">
    <subcellularLocation>
        <location evidence="2 11">Cytoplasm</location>
    </subcellularLocation>
</comment>
<dbReference type="EMBL" id="JWIC01000010">
    <property type="protein sequence ID" value="KID54570.1"/>
    <property type="molecule type" value="Genomic_DNA"/>
</dbReference>
<evidence type="ECO:0000256" key="1">
    <source>
        <dbReference type="ARBA" id="ARBA00001585"/>
    </source>
</evidence>
<dbReference type="GO" id="GO:0005737">
    <property type="term" value="C:cytoplasm"/>
    <property type="evidence" value="ECO:0007669"/>
    <property type="project" value="UniProtKB-SubCell"/>
</dbReference>
<evidence type="ECO:0000256" key="11">
    <source>
        <dbReference type="PIRNR" id="PIRNR006431"/>
    </source>
</evidence>
<name>A0A0C1Q530_9GAMM</name>
<evidence type="ECO:0000256" key="3">
    <source>
        <dbReference type="ARBA" id="ARBA00010088"/>
    </source>
</evidence>
<feature type="active site" description="Nucleophile" evidence="12">
    <location>
        <position position="109"/>
    </location>
</feature>
<dbReference type="SUPFAM" id="SSF53474">
    <property type="entry name" value="alpha/beta-Hydrolases"/>
    <property type="match status" value="1"/>
</dbReference>
<feature type="domain" description="AB hydrolase-1" evidence="13">
    <location>
        <begin position="36"/>
        <end position="290"/>
    </location>
</feature>
<evidence type="ECO:0000256" key="2">
    <source>
        <dbReference type="ARBA" id="ARBA00004496"/>
    </source>
</evidence>
<evidence type="ECO:0000256" key="7">
    <source>
        <dbReference type="ARBA" id="ARBA00022490"/>
    </source>
</evidence>
<dbReference type="GO" id="GO:0004177">
    <property type="term" value="F:aminopeptidase activity"/>
    <property type="evidence" value="ECO:0007669"/>
    <property type="project" value="UniProtKB-UniRule"/>
</dbReference>
<comment type="similarity">
    <text evidence="3 11">Belongs to the peptidase S33 family.</text>
</comment>
<feature type="active site" evidence="12">
    <location>
        <position position="262"/>
    </location>
</feature>
<feature type="active site" description="Proton donor" evidence="12">
    <location>
        <position position="289"/>
    </location>
</feature>
<proteinExistence type="inferred from homology"/>
<dbReference type="AlphaFoldDB" id="A0A0C1Q530"/>
<dbReference type="InterPro" id="IPR029058">
    <property type="entry name" value="AB_hydrolase_fold"/>
</dbReference>
<evidence type="ECO:0000256" key="12">
    <source>
        <dbReference type="PIRSR" id="PIRSR006431-1"/>
    </source>
</evidence>
<keyword evidence="6 11" id="KW-0031">Aminopeptidase</keyword>
<dbReference type="OrthoDB" id="9796770at2"/>
<reference evidence="14 15" key="1">
    <citation type="submission" date="2014-12" db="EMBL/GenBank/DDBJ databases">
        <title>Draft Genome Sequence of Pseudoalteromonas luteoviolacea HI1.</title>
        <authorList>
            <person name="Asahina A.Y."/>
            <person name="Hadfield M.G."/>
        </authorList>
    </citation>
    <scope>NUCLEOTIDE SEQUENCE [LARGE SCALE GENOMIC DNA]</scope>
    <source>
        <strain evidence="14 15">HI1</strain>
    </source>
</reference>
<dbReference type="EC" id="3.4.11.5" evidence="4 11"/>
<evidence type="ECO:0000313" key="15">
    <source>
        <dbReference type="Proteomes" id="UP000031327"/>
    </source>
</evidence>
<dbReference type="PANTHER" id="PTHR43722:SF1">
    <property type="entry name" value="PROLINE IMINOPEPTIDASE"/>
    <property type="match status" value="1"/>
</dbReference>
<dbReference type="InterPro" id="IPR005944">
    <property type="entry name" value="Pro_iminopeptidase"/>
</dbReference>
<evidence type="ECO:0000256" key="9">
    <source>
        <dbReference type="ARBA" id="ARBA00022801"/>
    </source>
</evidence>